<dbReference type="PANTHER" id="PTHR47473">
    <property type="entry name" value="BTA1P"/>
    <property type="match status" value="1"/>
</dbReference>
<protein>
    <submittedName>
        <fullName evidence="1">Uncharacterized protein</fullName>
    </submittedName>
</protein>
<proteinExistence type="predicted"/>
<sequence length="102" mass="11642">MQGLGEDIDTMTSASIIQEQNHIWLNRIRPASVSPMIHKVRHTPMFMWNALGGALNALQSMADGYLTRMVLMDHLDWFGPREELDSEIREMKPALQSDGQVY</sequence>
<organism evidence="1 2">
    <name type="scientific">Parasitella parasitica</name>
    <dbReference type="NCBI Taxonomy" id="35722"/>
    <lineage>
        <taxon>Eukaryota</taxon>
        <taxon>Fungi</taxon>
        <taxon>Fungi incertae sedis</taxon>
        <taxon>Mucoromycota</taxon>
        <taxon>Mucoromycotina</taxon>
        <taxon>Mucoromycetes</taxon>
        <taxon>Mucorales</taxon>
        <taxon>Mucorineae</taxon>
        <taxon>Mucoraceae</taxon>
        <taxon>Parasitella</taxon>
    </lineage>
</organism>
<dbReference type="PANTHER" id="PTHR47473:SF1">
    <property type="entry name" value="METHYLTRANSFERASE DOMAIN-CONTAINING PROTEIN"/>
    <property type="match status" value="1"/>
</dbReference>
<keyword evidence="2" id="KW-1185">Reference proteome</keyword>
<dbReference type="Proteomes" id="UP000054107">
    <property type="component" value="Unassembled WGS sequence"/>
</dbReference>
<dbReference type="STRING" id="35722.A0A0B7N390"/>
<dbReference type="OrthoDB" id="10253390at2759"/>
<gene>
    <name evidence="1" type="primary">PARPA_03567.1 scaffold 8749</name>
</gene>
<dbReference type="AlphaFoldDB" id="A0A0B7N390"/>
<dbReference type="InterPro" id="IPR021829">
    <property type="entry name" value="DUF3419"/>
</dbReference>
<dbReference type="EMBL" id="LN722920">
    <property type="protein sequence ID" value="CEP09965.1"/>
    <property type="molecule type" value="Genomic_DNA"/>
</dbReference>
<evidence type="ECO:0000313" key="2">
    <source>
        <dbReference type="Proteomes" id="UP000054107"/>
    </source>
</evidence>
<accession>A0A0B7N390</accession>
<name>A0A0B7N390_9FUNG</name>
<reference evidence="1 2" key="1">
    <citation type="submission" date="2014-09" db="EMBL/GenBank/DDBJ databases">
        <authorList>
            <person name="Ellenberger Sabrina"/>
        </authorList>
    </citation>
    <scope>NUCLEOTIDE SEQUENCE [LARGE SCALE GENOMIC DNA]</scope>
    <source>
        <strain evidence="1 2">CBS 412.66</strain>
    </source>
</reference>
<dbReference type="Pfam" id="PF11899">
    <property type="entry name" value="DUF3419"/>
    <property type="match status" value="1"/>
</dbReference>
<evidence type="ECO:0000313" key="1">
    <source>
        <dbReference type="EMBL" id="CEP09965.1"/>
    </source>
</evidence>